<accession>A0AAU8B143</accession>
<protein>
    <submittedName>
        <fullName evidence="1">Uncharacterized protein</fullName>
    </submittedName>
</protein>
<evidence type="ECO:0000313" key="1">
    <source>
        <dbReference type="EMBL" id="XCD05100.1"/>
    </source>
</evidence>
<proteinExistence type="predicted"/>
<organism evidence="1">
    <name type="scientific">Dulem virus 35</name>
    <dbReference type="NCBI Taxonomy" id="3145753"/>
    <lineage>
        <taxon>Viruses</taxon>
        <taxon>Duplodnaviria</taxon>
        <taxon>Heunggongvirae</taxon>
        <taxon>Uroviricota</taxon>
        <taxon>Caudoviricetes</taxon>
    </lineage>
</organism>
<name>A0AAU8B143_9CAUD</name>
<sequence length="43" mass="4930">MHASLIEIATHPGREVEKRMQFPARALPWCRFMRLNPLPLTGG</sequence>
<reference evidence="1" key="1">
    <citation type="submission" date="2024-03" db="EMBL/GenBank/DDBJ databases">
        <title>Diverse circular DNA viruses in blood, oral, and fecal samples of captive lemurs.</title>
        <authorList>
            <person name="Paietta E.N."/>
            <person name="Kraberger S."/>
            <person name="Lund M.C."/>
            <person name="Custer J.M."/>
            <person name="Vargas K.M."/>
            <person name="Ehmke E.E."/>
            <person name="Yoder A.D."/>
            <person name="Varsani A."/>
        </authorList>
    </citation>
    <scope>NUCLEOTIDE SEQUENCE</scope>
    <source>
        <strain evidence="1">Duke_24FS_4</strain>
    </source>
</reference>
<dbReference type="EMBL" id="PP511522">
    <property type="protein sequence ID" value="XCD05100.1"/>
    <property type="molecule type" value="Genomic_DNA"/>
</dbReference>